<dbReference type="SUPFAM" id="SSF56214">
    <property type="entry name" value="4'-phosphopantetheinyl transferase"/>
    <property type="match status" value="1"/>
</dbReference>
<dbReference type="OrthoDB" id="663853at2"/>
<dbReference type="RefSeq" id="WP_092206409.1">
    <property type="nucleotide sequence ID" value="NZ_FOVN01000001.1"/>
</dbReference>
<proteinExistence type="predicted"/>
<dbReference type="Gene3D" id="3.90.470.20">
    <property type="entry name" value="4'-phosphopantetheinyl transferase domain"/>
    <property type="match status" value="1"/>
</dbReference>
<dbReference type="AlphaFoldDB" id="A0A1I4ZKM6"/>
<dbReference type="InterPro" id="IPR037143">
    <property type="entry name" value="4-PPantetheinyl_Trfase_dom_sf"/>
</dbReference>
<feature type="domain" description="4'-phosphopantetheinyl transferase" evidence="2">
    <location>
        <begin position="2"/>
        <end position="62"/>
    </location>
</feature>
<organism evidence="3 4">
    <name type="scientific">Bizionia echini</name>
    <dbReference type="NCBI Taxonomy" id="649333"/>
    <lineage>
        <taxon>Bacteria</taxon>
        <taxon>Pseudomonadati</taxon>
        <taxon>Bacteroidota</taxon>
        <taxon>Flavobacteriia</taxon>
        <taxon>Flavobacteriales</taxon>
        <taxon>Flavobacteriaceae</taxon>
        <taxon>Bizionia</taxon>
    </lineage>
</organism>
<dbReference type="Pfam" id="PF01648">
    <property type="entry name" value="ACPS"/>
    <property type="match status" value="1"/>
</dbReference>
<sequence length="190" mass="21644">MIGNDIIDLNETKRTTNWKRPGFLKKLFTETEQDIIANSDDPFTTVWQLWSMKESAYKVFIQAGGKPFYNPRRLACNLKAAHGEVLIESMLLKTDTIINANYIFSVAKKRETTAKNGIFKLDGLDIKKQSDVLKQQFLKYISVENNLNVHALAIRKSETGVPKLFNKNTKINVAFSLSHHGKYASYSILN</sequence>
<reference evidence="4" key="1">
    <citation type="submission" date="2016-10" db="EMBL/GenBank/DDBJ databases">
        <authorList>
            <person name="Varghese N."/>
            <person name="Submissions S."/>
        </authorList>
    </citation>
    <scope>NUCLEOTIDE SEQUENCE [LARGE SCALE GENOMIC DNA]</scope>
    <source>
        <strain evidence="4">DSM 23925</strain>
    </source>
</reference>
<dbReference type="InterPro" id="IPR008278">
    <property type="entry name" value="4-PPantetheinyl_Trfase_dom"/>
</dbReference>
<evidence type="ECO:0000313" key="3">
    <source>
        <dbReference type="EMBL" id="SFN50707.1"/>
    </source>
</evidence>
<keyword evidence="4" id="KW-1185">Reference proteome</keyword>
<keyword evidence="1 3" id="KW-0808">Transferase</keyword>
<dbReference type="GO" id="GO:0000287">
    <property type="term" value="F:magnesium ion binding"/>
    <property type="evidence" value="ECO:0007669"/>
    <property type="project" value="InterPro"/>
</dbReference>
<evidence type="ECO:0000313" key="4">
    <source>
        <dbReference type="Proteomes" id="UP000198705"/>
    </source>
</evidence>
<name>A0A1I4ZKM6_9FLAO</name>
<protein>
    <submittedName>
        <fullName evidence="3">4'-phosphopantetheinyl transferase superfamily protein</fullName>
    </submittedName>
</protein>
<accession>A0A1I4ZKM6</accession>
<dbReference type="EMBL" id="FOVN01000001">
    <property type="protein sequence ID" value="SFN50707.1"/>
    <property type="molecule type" value="Genomic_DNA"/>
</dbReference>
<dbReference type="STRING" id="649333.SAMN04487989_101888"/>
<gene>
    <name evidence="3" type="ORF">SAMN04487989_101888</name>
</gene>
<evidence type="ECO:0000259" key="2">
    <source>
        <dbReference type="Pfam" id="PF01648"/>
    </source>
</evidence>
<evidence type="ECO:0000256" key="1">
    <source>
        <dbReference type="ARBA" id="ARBA00022679"/>
    </source>
</evidence>
<dbReference type="Proteomes" id="UP000198705">
    <property type="component" value="Unassembled WGS sequence"/>
</dbReference>
<dbReference type="GO" id="GO:0008897">
    <property type="term" value="F:holo-[acyl-carrier-protein] synthase activity"/>
    <property type="evidence" value="ECO:0007669"/>
    <property type="project" value="InterPro"/>
</dbReference>